<accession>A0A1I7HH04</accession>
<dbReference type="Proteomes" id="UP000182649">
    <property type="component" value="Unassembled WGS sequence"/>
</dbReference>
<name>A0A1I7HH04_9PROT</name>
<protein>
    <submittedName>
        <fullName evidence="1">Uncharacterized protein</fullName>
    </submittedName>
</protein>
<reference evidence="1 2" key="1">
    <citation type="submission" date="2016-10" db="EMBL/GenBank/DDBJ databases">
        <authorList>
            <person name="de Groot N.N."/>
        </authorList>
    </citation>
    <scope>NUCLEOTIDE SEQUENCE [LARGE SCALE GENOMIC DNA]</scope>
    <source>
        <strain evidence="1 2">Nl14</strain>
    </source>
</reference>
<evidence type="ECO:0000313" key="1">
    <source>
        <dbReference type="EMBL" id="SFU60020.1"/>
    </source>
</evidence>
<evidence type="ECO:0000313" key="2">
    <source>
        <dbReference type="Proteomes" id="UP000182649"/>
    </source>
</evidence>
<dbReference type="EMBL" id="FPBZ01000009">
    <property type="protein sequence ID" value="SFU60020.1"/>
    <property type="molecule type" value="Genomic_DNA"/>
</dbReference>
<dbReference type="AlphaFoldDB" id="A0A1I7HH04"/>
<proteinExistence type="predicted"/>
<organism evidence="1 2">
    <name type="scientific">Nitrosospira multiformis</name>
    <dbReference type="NCBI Taxonomy" id="1231"/>
    <lineage>
        <taxon>Bacteria</taxon>
        <taxon>Pseudomonadati</taxon>
        <taxon>Pseudomonadota</taxon>
        <taxon>Betaproteobacteria</taxon>
        <taxon>Nitrosomonadales</taxon>
        <taxon>Nitrosomonadaceae</taxon>
        <taxon>Nitrosospira</taxon>
    </lineage>
</organism>
<sequence>MQTQTQSRELKELYNTWCDCHSKGYKKDIKHIYRVGEQPVQTYGRKPVQGRSKRAITGLAGFPVLPVLWKFALQVQE</sequence>
<gene>
    <name evidence="1" type="ORF">SAMN05216417_10961</name>
</gene>